<dbReference type="Proteomes" id="UP000050792">
    <property type="component" value="Unassembled WGS sequence"/>
</dbReference>
<dbReference type="WBParaSite" id="SRDH1_38560.1">
    <property type="protein sequence ID" value="SRDH1_38560.1"/>
    <property type="gene ID" value="SRDH1_38560"/>
</dbReference>
<dbReference type="GO" id="GO:0006384">
    <property type="term" value="P:transcription initiation at RNA polymerase III promoter"/>
    <property type="evidence" value="ECO:0007669"/>
    <property type="project" value="InterPro"/>
</dbReference>
<feature type="domain" description="GTF3C1 extended winged-helix" evidence="2">
    <location>
        <begin position="554"/>
        <end position="649"/>
    </location>
</feature>
<dbReference type="PANTHER" id="PTHR15180:SF1">
    <property type="entry name" value="GENERAL TRANSCRIPTION FACTOR 3C POLYPEPTIDE 1"/>
    <property type="match status" value="1"/>
</dbReference>
<dbReference type="GO" id="GO:0000127">
    <property type="term" value="C:transcription factor TFIIIC complex"/>
    <property type="evidence" value="ECO:0007669"/>
    <property type="project" value="InterPro"/>
</dbReference>
<sequence>MHFADILLSEVAVSGLEGITLDQLWDNLQDSRIGFPWKIDEYSKQFIWSTLIKMNNIKYFELPCCLTTQETFSRIDCLVETKDGTYYKLPESLPRVEFFPVGKNNQLGSSKFYDKRTDITDVISNDVAFSVLENVMNKWGNTLVLVASQKERNRLLFENPNIPRDFSAGLYVMLEAIAKQKYNGLSTTHHDGLLSSGLTTGTIWYMRQKLEKMGIIKSQPYLAKVGKKPVMPGLLLHHRKYYLHFPFPPALFMERISQFLLSKPGNKCFGFEIRKLIGLTSKGVKRTLKFGVKHGWLNVMNTSFRDACAILLGKSEDDVDDDDMLSILQNTDCPVDPHHRYPCMVNLVSLKTQFCMDSWISECSQSENAFGFKKCKKEEYDIDSDDALDEDFEAVDYQTELSSTKREIPDHNITELKLKEHQSASIVCDTQTSINTSSCLPPPNKSQCLVYAKRLLAFIPSLNIDESITVQIVRILALREHTMGELLAITKTSLCNIRRTLKSLVTIGALKTVKRSMDSTFVLYYSLFTDIDRIEARKDKLTKSSTLQILPTVQTQRQNRRAFVLNYLSKYRIIASEYSLRQLIWDHERSIGLKIRMDRKSLRRILDELIQSKLAIIIKTKSLKGDVTFICQPDVKEDDPLILTAIKNMDLAALRNLPVQNEKSSPVIFNADQVSMIEGVDHLSSEAMTIVLHKLPALPKMRRRSIIHEYLFYVIYGLSTKSRPVKPQTKGEPPVYVDDDTWRRYVAPLDPLKDMNRGWFLIGEVLRGIPFGLYLRLTITTSLPRILCRWLKLDHLLNNLTQEEIEHLDSELTRFRHTNMLYQKDIPPKELLRYPLRYVELPGGSRGPLNDWLLSAKKLRSICSVIEDISGVTGLISMQRKTNSQAKTSMLGFLHRKASLLDTRFAMPAYQIFTNLSQTNIIHFDFQSSIDVASYWLTSETISRSSPLGHNSVKDEIDSEHVPPIVPKVSFEPIDDGSLIIPQWPEDIMSKFRAVLADGTEVFPCGVCGYHPSDCTYNVRNWGATRHNKSKRKGDVDGILNLLDELSGLDDAYGFVTPSDELFWRWFPSLFADLNVPSVLQPVNAPQPISRQSNNTRYLRNIRFRFCEKDMNKKNDFQEGNRLSRDNKQRIEVRDTDSILKDICQQNALDASGNIGSISQHLSEQLSSSENKENVINGYPSQIPSNSALRKTVVVRRIRGILRQLKKKPSYAQSGPYDLYLRAPRCTWSKLEDRLLVTCRVASLLIAGENRREYVSAPYAFVRDVLYRYIPQLHCLKTPATCSRRLKNLLLSKGPEWVSGKLLFTRVCSRPDWQSKYNFGREKWRNMCKEEIEKARIIFLELVHNILITFMPKILVRLTSLNAKRGCRSIDNFEKLANQGVDKSLSIGSSRSELESSYELIRLYDSNDQNVLPEVGDDRLLIVLYTMYNYILASFRFSSNPSNSPAFNESVFFWVIKYYPKPQVNHALALLMKNHIVKRPKAYEKKSDPGFRLVNSICIALTHRFSRWTHGEFFTQVKYIPESYSIWTSSVNHLNLYRNVVQNKSRRKTRSSVQTEEEEEKESMTDNETPELKKIIHKHLFSDITTGGCVAFFLEQFLFYPFVDVQISIKVEDICLVGNSQTYSDDTVDSLPLRAPTTQSSSIQMKPTELRKDLLYRMGVSNELLNDPLFVGECSSMRHSRWFDHHLSFNGGYIQAVLTNNNNVEKTDWSLPKLSKSLINSLKPLVKQTSKSLVFQMPDLGVISSNGGNLIENENEVDVDMDVKLENSISYRLEEYIQTGLFSGRSVMEIKQNIGDRSNVSNALQNLLDSRMVFNVGSIYSRFVHHKHIRLWLVHLKPNMNLRSNVVIRNSAQLTKDNRLEPTHPPKRPRLGSTVSDNSENQSDPKTSIKDSSNTNTVPTGYFFPQPWFSEIGSPKPRLFCDVLQSLCAQLSNCGGTTLALFAQQHQTLFGQPAIRQLLYHLRDMGAIRMVRVFAKSQPCLFSDRVTYTISDDILLASPEEITLIPEPNYVTIIGTFTNLYLQQNNITGVSSSNSGDNNSGCNSKLS</sequence>
<dbReference type="InterPro" id="IPR035625">
    <property type="entry name" value="Tfc3-like_eWH"/>
</dbReference>
<dbReference type="GO" id="GO:0003677">
    <property type="term" value="F:DNA binding"/>
    <property type="evidence" value="ECO:0007669"/>
    <property type="project" value="InterPro"/>
</dbReference>
<evidence type="ECO:0000313" key="4">
    <source>
        <dbReference type="WBParaSite" id="SRDH1_38560.1"/>
    </source>
</evidence>
<dbReference type="Pfam" id="PF24101">
    <property type="entry name" value="WHD_GTF3C1"/>
    <property type="match status" value="1"/>
</dbReference>
<dbReference type="CDD" id="cd16169">
    <property type="entry name" value="Tau138_eWH"/>
    <property type="match status" value="1"/>
</dbReference>
<feature type="compositionally biased region" description="Polar residues" evidence="1">
    <location>
        <begin position="1873"/>
        <end position="1894"/>
    </location>
</feature>
<evidence type="ECO:0000313" key="3">
    <source>
        <dbReference type="Proteomes" id="UP000050792"/>
    </source>
</evidence>
<feature type="region of interest" description="Disordered" evidence="1">
    <location>
        <begin position="1853"/>
        <end position="1894"/>
    </location>
</feature>
<keyword evidence="3" id="KW-1185">Reference proteome</keyword>
<reference evidence="4" key="2">
    <citation type="submission" date="2023-11" db="UniProtKB">
        <authorList>
            <consortium name="WormBaseParasite"/>
        </authorList>
    </citation>
    <scope>IDENTIFICATION</scope>
</reference>
<evidence type="ECO:0000259" key="2">
    <source>
        <dbReference type="Pfam" id="PF24101"/>
    </source>
</evidence>
<dbReference type="InterPro" id="IPR044210">
    <property type="entry name" value="Tfc3-like"/>
</dbReference>
<organism evidence="3 4">
    <name type="scientific">Schistosoma rodhaini</name>
    <dbReference type="NCBI Taxonomy" id="6188"/>
    <lineage>
        <taxon>Eukaryota</taxon>
        <taxon>Metazoa</taxon>
        <taxon>Spiralia</taxon>
        <taxon>Lophotrochozoa</taxon>
        <taxon>Platyhelminthes</taxon>
        <taxon>Trematoda</taxon>
        <taxon>Digenea</taxon>
        <taxon>Strigeidida</taxon>
        <taxon>Schistosomatoidea</taxon>
        <taxon>Schistosomatidae</taxon>
        <taxon>Schistosoma</taxon>
    </lineage>
</organism>
<proteinExistence type="predicted"/>
<feature type="region of interest" description="Disordered" evidence="1">
    <location>
        <begin position="1547"/>
        <end position="1568"/>
    </location>
</feature>
<dbReference type="PANTHER" id="PTHR15180">
    <property type="entry name" value="GENERAL TRANSCRIPTION FACTOR 3C POLYPEPTIDE 1"/>
    <property type="match status" value="1"/>
</dbReference>
<reference evidence="3" key="1">
    <citation type="submission" date="2022-06" db="EMBL/GenBank/DDBJ databases">
        <authorList>
            <person name="Berger JAMES D."/>
            <person name="Berger JAMES D."/>
        </authorList>
    </citation>
    <scope>NUCLEOTIDE SEQUENCE [LARGE SCALE GENOMIC DNA]</scope>
</reference>
<name>A0AA85F6Y5_9TREM</name>
<protein>
    <recommendedName>
        <fullName evidence="2">GTF3C1 extended winged-helix domain-containing protein</fullName>
    </recommendedName>
</protein>
<evidence type="ECO:0000256" key="1">
    <source>
        <dbReference type="SAM" id="MobiDB-lite"/>
    </source>
</evidence>
<dbReference type="GO" id="GO:0042791">
    <property type="term" value="P:5S class rRNA transcription by RNA polymerase III"/>
    <property type="evidence" value="ECO:0007669"/>
    <property type="project" value="TreeGrafter"/>
</dbReference>
<accession>A0AA85F6Y5</accession>
<dbReference type="InterPro" id="IPR056467">
    <property type="entry name" value="eWH_GTF3C1"/>
</dbReference>